<dbReference type="Gene3D" id="1.10.8.430">
    <property type="entry name" value="Helical domain of apoptotic protease-activating factors"/>
    <property type="match status" value="1"/>
</dbReference>
<evidence type="ECO:0000259" key="10">
    <source>
        <dbReference type="Pfam" id="PF23598"/>
    </source>
</evidence>
<evidence type="ECO:0000313" key="12">
    <source>
        <dbReference type="EMBL" id="KAJ1688941.1"/>
    </source>
</evidence>
<feature type="domain" description="NB-ARC" evidence="7">
    <location>
        <begin position="179"/>
        <end position="350"/>
    </location>
</feature>
<dbReference type="CDD" id="cd14798">
    <property type="entry name" value="RX-CC_like"/>
    <property type="match status" value="1"/>
</dbReference>
<dbReference type="SUPFAM" id="SSF52058">
    <property type="entry name" value="L domain-like"/>
    <property type="match status" value="2"/>
</dbReference>
<dbReference type="SUPFAM" id="SSF52540">
    <property type="entry name" value="P-loop containing nucleoside triphosphate hydrolases"/>
    <property type="match status" value="1"/>
</dbReference>
<keyword evidence="5" id="KW-0611">Plant defense</keyword>
<sequence>MDIVVSPLVKVVGDKLGSALSNEFSMLWGVKKDLKTLGSNISTIRDVLDDAEQCCLKDKQVFNWLRELKEVVYDADDLLDTFILEKRKMDSYGQTSRVIRNVLSEVNPIKRSKLGKQIKSINERLDTIAAKRTKFHLQITATGSREETYPINPNTLPMVSKNLDTFSMVDEDSIFGRDDEREEIMSQLKQSDGNKNISIISIVGLGGLGKTTLAQLVYNNKNDMEGYFDSKIWVYVSQKFDVGRIMRAIIESLSKTKCDLENLDPLATQLVTLLTGKRFLLVLDDIWNENQNDWDKLKVVFNYGASGSKIIATTRSMEVSRVMESTSIIVLKGLSEETSWALFKQRAFSGSESTLSSQIHEIAKEIIKKCGGVPLALKALGAAMNFNKNVKDWEKARDSDIWEIDKGNEVMASLKLSYIKFRPQLKECFTYCSIFPKGYVINKQELIDQWMANRLVSFTRSARDMEVDLGNKYFEQLVRVSFFQNVVERFDSAEVTCNMHDLVHDLAQSISDQRILIINDTCKAINKDNGEVNPTKIKKMRAIHMYGHSNVINMVSEAQSLRSLFLEWIPLPVRLPISMSKLIHLRYICMSYCWITVIPNDIGTLWSLEALHLRNCYMIEYLPESIGKLINLRTLKLHGCRKLKKVPESIGNLINLQTLDLCEDLNYLPESIGNLDKLCFLNLQNCESLEKLPESIGNLINLQTLELKWCKDLKYLPESIGNLDKLCFLNLQKCENLKKLPESIGNLINLQTLELKWCKDLKYLPESIGNLDKLCFLNLQKCENLEKLPESIGNLINLQTLDLSLCKNLKNLPESIGNLANLHVLDLHYCDLNAIPKSIYNLTKLTPANLDDFQNFYCMPTGTSELNGPDIQGLSNFSSVEDNKLACMSELQHLNIRGRLKISELQNLNDPEEATLANLKKKENLNGLKLIWYHYASYNDCVEYSSLPVLEALQPPLSIKSLKLKGYPREQYPNWMMLSDETRMTLFPNLTSLILSHLESCSTLPSLVELPHLKYLKLEGMLNLTNYSGFFPSLVKLEFHEMPNLEEVTTMKLDTENVYYSAFPRLSKLVISGCPKVRIQPRLLPSVVELELEKSNEELLGVEFFNGEYSSEICSQPLGIRELIIREMGTQLVWLKQLSSLTRLQFWRCERNCLPESMLHLSSLRVLEISFCKGLHALPEWLGELKSLEQLAIWWTPLTCLPESLKHMSSLRELTFSGYEGLRVLPEWFGELKSLERLAISWTPLTCLPKSMKQLTALQYLSIEDCPELERRCEREKGEDWHLISHIPHVYISDL</sequence>
<dbReference type="Gene3D" id="1.10.10.10">
    <property type="entry name" value="Winged helix-like DNA-binding domain superfamily/Winged helix DNA-binding domain"/>
    <property type="match status" value="1"/>
</dbReference>
<dbReference type="InterPro" id="IPR003591">
    <property type="entry name" value="Leu-rich_rpt_typical-subtyp"/>
</dbReference>
<evidence type="ECO:0000259" key="9">
    <source>
        <dbReference type="Pfam" id="PF23559"/>
    </source>
</evidence>
<dbReference type="FunFam" id="3.40.50.300:FF:001091">
    <property type="entry name" value="Probable disease resistance protein At1g61300"/>
    <property type="match status" value="1"/>
</dbReference>
<dbReference type="Gene3D" id="3.40.50.300">
    <property type="entry name" value="P-loop containing nucleotide triphosphate hydrolases"/>
    <property type="match status" value="1"/>
</dbReference>
<dbReference type="GO" id="GO:0043531">
    <property type="term" value="F:ADP binding"/>
    <property type="evidence" value="ECO:0007669"/>
    <property type="project" value="InterPro"/>
</dbReference>
<keyword evidence="3" id="KW-0677">Repeat</keyword>
<evidence type="ECO:0000256" key="1">
    <source>
        <dbReference type="ARBA" id="ARBA00008894"/>
    </source>
</evidence>
<feature type="domain" description="Disease resistance protein winged helix" evidence="9">
    <location>
        <begin position="434"/>
        <end position="507"/>
    </location>
</feature>
<feature type="domain" description="R13L1/DRL21-like LRR repeat region" evidence="11">
    <location>
        <begin position="888"/>
        <end position="1021"/>
    </location>
</feature>
<evidence type="ECO:0000259" key="8">
    <source>
        <dbReference type="Pfam" id="PF18052"/>
    </source>
</evidence>
<dbReference type="GO" id="GO:0009626">
    <property type="term" value="P:plant-type hypersensitive response"/>
    <property type="evidence" value="ECO:0007669"/>
    <property type="project" value="UniProtKB-ARBA"/>
</dbReference>
<proteinExistence type="inferred from homology"/>
<dbReference type="InterPro" id="IPR036388">
    <property type="entry name" value="WH-like_DNA-bd_sf"/>
</dbReference>
<accession>A0A9Q0C7W2</accession>
<dbReference type="EMBL" id="JAMQYH010000004">
    <property type="protein sequence ID" value="KAJ1688941.1"/>
    <property type="molecule type" value="Genomic_DNA"/>
</dbReference>
<dbReference type="GO" id="GO:0005524">
    <property type="term" value="F:ATP binding"/>
    <property type="evidence" value="ECO:0007669"/>
    <property type="project" value="UniProtKB-KW"/>
</dbReference>
<protein>
    <submittedName>
        <fullName evidence="12">Uncharacterized protein</fullName>
    </submittedName>
</protein>
<dbReference type="InterPro" id="IPR032675">
    <property type="entry name" value="LRR_dom_sf"/>
</dbReference>
<dbReference type="InterPro" id="IPR041118">
    <property type="entry name" value="Rx_N"/>
</dbReference>
<dbReference type="InterPro" id="IPR056789">
    <property type="entry name" value="LRR_R13L1-DRL21"/>
</dbReference>
<dbReference type="OrthoDB" id="2018313at2759"/>
<evidence type="ECO:0000313" key="13">
    <source>
        <dbReference type="Proteomes" id="UP001151287"/>
    </source>
</evidence>
<dbReference type="Proteomes" id="UP001151287">
    <property type="component" value="Unassembled WGS sequence"/>
</dbReference>
<dbReference type="InterPro" id="IPR058922">
    <property type="entry name" value="WHD_DRP"/>
</dbReference>
<dbReference type="Gene3D" id="1.20.5.4130">
    <property type="match status" value="1"/>
</dbReference>
<evidence type="ECO:0000256" key="5">
    <source>
        <dbReference type="ARBA" id="ARBA00022821"/>
    </source>
</evidence>
<dbReference type="SMART" id="SM00369">
    <property type="entry name" value="LRR_TYP"/>
    <property type="match status" value="7"/>
</dbReference>
<reference evidence="12" key="1">
    <citation type="journal article" date="2022" name="Cell">
        <title>Repeat-based holocentromeres influence genome architecture and karyotype evolution.</title>
        <authorList>
            <person name="Hofstatter P.G."/>
            <person name="Thangavel G."/>
            <person name="Lux T."/>
            <person name="Neumann P."/>
            <person name="Vondrak T."/>
            <person name="Novak P."/>
            <person name="Zhang M."/>
            <person name="Costa L."/>
            <person name="Castellani M."/>
            <person name="Scott A."/>
            <person name="Toegelov H."/>
            <person name="Fuchs J."/>
            <person name="Mata-Sucre Y."/>
            <person name="Dias Y."/>
            <person name="Vanzela A.L.L."/>
            <person name="Huettel B."/>
            <person name="Almeida C.C.S."/>
            <person name="Simkova H."/>
            <person name="Souza G."/>
            <person name="Pedrosa-Harand A."/>
            <person name="Macas J."/>
            <person name="Mayer K.F.X."/>
            <person name="Houben A."/>
            <person name="Marques A."/>
        </authorList>
    </citation>
    <scope>NUCLEOTIDE SEQUENCE</scope>
    <source>
        <strain evidence="12">RhyBre1mFocal</strain>
    </source>
</reference>
<evidence type="ECO:0000259" key="7">
    <source>
        <dbReference type="Pfam" id="PF00931"/>
    </source>
</evidence>
<dbReference type="PANTHER" id="PTHR36766">
    <property type="entry name" value="PLANT BROAD-SPECTRUM MILDEW RESISTANCE PROTEIN RPW8"/>
    <property type="match status" value="1"/>
</dbReference>
<dbReference type="InterPro" id="IPR055414">
    <property type="entry name" value="LRR_R13L4/SHOC2-like"/>
</dbReference>
<dbReference type="InterPro" id="IPR027417">
    <property type="entry name" value="P-loop_NTPase"/>
</dbReference>
<keyword evidence="4" id="KW-0547">Nucleotide-binding</keyword>
<dbReference type="Pfam" id="PF23559">
    <property type="entry name" value="WHD_DRP"/>
    <property type="match status" value="1"/>
</dbReference>
<dbReference type="Pfam" id="PF18052">
    <property type="entry name" value="Rx_N"/>
    <property type="match status" value="1"/>
</dbReference>
<dbReference type="PANTHER" id="PTHR36766:SF40">
    <property type="entry name" value="DISEASE RESISTANCE PROTEIN RGA3"/>
    <property type="match status" value="1"/>
</dbReference>
<gene>
    <name evidence="12" type="ORF">LUZ63_013096</name>
</gene>
<evidence type="ECO:0000256" key="2">
    <source>
        <dbReference type="ARBA" id="ARBA00022614"/>
    </source>
</evidence>
<comment type="similarity">
    <text evidence="1">Belongs to the disease resistance NB-LRR family.</text>
</comment>
<evidence type="ECO:0000256" key="6">
    <source>
        <dbReference type="ARBA" id="ARBA00022840"/>
    </source>
</evidence>
<evidence type="ECO:0000256" key="4">
    <source>
        <dbReference type="ARBA" id="ARBA00022741"/>
    </source>
</evidence>
<dbReference type="GO" id="GO:0002758">
    <property type="term" value="P:innate immune response-activating signaling pathway"/>
    <property type="evidence" value="ECO:0007669"/>
    <property type="project" value="UniProtKB-ARBA"/>
</dbReference>
<dbReference type="Pfam" id="PF00931">
    <property type="entry name" value="NB-ARC"/>
    <property type="match status" value="1"/>
</dbReference>
<dbReference type="FunFam" id="1.10.10.10:FF:000322">
    <property type="entry name" value="Probable disease resistance protein At1g63360"/>
    <property type="match status" value="1"/>
</dbReference>
<comment type="caution">
    <text evidence="12">The sequence shown here is derived from an EMBL/GenBank/DDBJ whole genome shotgun (WGS) entry which is preliminary data.</text>
</comment>
<evidence type="ECO:0000256" key="3">
    <source>
        <dbReference type="ARBA" id="ARBA00022737"/>
    </source>
</evidence>
<keyword evidence="2" id="KW-0433">Leucine-rich repeat</keyword>
<name>A0A9Q0C7W2_9POAL</name>
<feature type="domain" description="Disease resistance N-terminal" evidence="8">
    <location>
        <begin position="9"/>
        <end position="93"/>
    </location>
</feature>
<organism evidence="12 13">
    <name type="scientific">Rhynchospora breviuscula</name>
    <dbReference type="NCBI Taxonomy" id="2022672"/>
    <lineage>
        <taxon>Eukaryota</taxon>
        <taxon>Viridiplantae</taxon>
        <taxon>Streptophyta</taxon>
        <taxon>Embryophyta</taxon>
        <taxon>Tracheophyta</taxon>
        <taxon>Spermatophyta</taxon>
        <taxon>Magnoliopsida</taxon>
        <taxon>Liliopsida</taxon>
        <taxon>Poales</taxon>
        <taxon>Cyperaceae</taxon>
        <taxon>Cyperoideae</taxon>
        <taxon>Rhynchosporeae</taxon>
        <taxon>Rhynchospora</taxon>
    </lineage>
</organism>
<feature type="domain" description="Disease resistance R13L4/SHOC-2-like LRR" evidence="10">
    <location>
        <begin position="625"/>
        <end position="710"/>
    </location>
</feature>
<dbReference type="InterPro" id="IPR042197">
    <property type="entry name" value="Apaf_helical"/>
</dbReference>
<dbReference type="InterPro" id="IPR038005">
    <property type="entry name" value="RX-like_CC"/>
</dbReference>
<keyword evidence="6" id="KW-0067">ATP-binding</keyword>
<evidence type="ECO:0000259" key="11">
    <source>
        <dbReference type="Pfam" id="PF25019"/>
    </source>
</evidence>
<dbReference type="Pfam" id="PF23598">
    <property type="entry name" value="LRR_14"/>
    <property type="match status" value="2"/>
</dbReference>
<dbReference type="InterPro" id="IPR002182">
    <property type="entry name" value="NB-ARC"/>
</dbReference>
<feature type="domain" description="Disease resistance R13L4/SHOC-2-like LRR" evidence="10">
    <location>
        <begin position="718"/>
        <end position="804"/>
    </location>
</feature>
<keyword evidence="13" id="KW-1185">Reference proteome</keyword>
<feature type="domain" description="R13L1/DRL21-like LRR repeat region" evidence="11">
    <location>
        <begin position="1203"/>
        <end position="1266"/>
    </location>
</feature>
<dbReference type="PRINTS" id="PR00364">
    <property type="entry name" value="DISEASERSIST"/>
</dbReference>
<dbReference type="GO" id="GO:0042742">
    <property type="term" value="P:defense response to bacterium"/>
    <property type="evidence" value="ECO:0007669"/>
    <property type="project" value="UniProtKB-ARBA"/>
</dbReference>
<dbReference type="Gene3D" id="3.80.10.10">
    <property type="entry name" value="Ribonuclease Inhibitor"/>
    <property type="match status" value="3"/>
</dbReference>
<dbReference type="SUPFAM" id="SSF52047">
    <property type="entry name" value="RNI-like"/>
    <property type="match status" value="1"/>
</dbReference>
<dbReference type="Pfam" id="PF25019">
    <property type="entry name" value="LRR_R13L1-DRL21"/>
    <property type="match status" value="2"/>
</dbReference>